<protein>
    <submittedName>
        <fullName evidence="1">Uncharacterized protein</fullName>
    </submittedName>
</protein>
<name>A0A6D1AF14_ECOLX</name>
<reference evidence="1" key="1">
    <citation type="submission" date="2020-02" db="EMBL/GenBank/DDBJ databases">
        <title>Investigating the Use of Bacteriophages as New Decolonization Strategy for Intestinal Carriage of CTX-M-15-producing ST131 Escherichia coli: an In Vitro Continuous Culture System Model.</title>
        <authorList>
            <person name="Bernasconi O.J."/>
            <person name="Campos-Madueno E.I."/>
            <person name="Dona V."/>
            <person name="Perreten V."/>
            <person name="Carattoli A."/>
            <person name="Endimiani A."/>
        </authorList>
    </citation>
    <scope>NUCLEOTIDE SEQUENCE</scope>
    <source>
        <strain evidence="1">4901.28</strain>
    </source>
</reference>
<accession>A0A6D1AF14</accession>
<comment type="caution">
    <text evidence="1">The sequence shown here is derived from an EMBL/GenBank/DDBJ whole genome shotgun (WGS) entry which is preliminary data.</text>
</comment>
<gene>
    <name evidence="1" type="ORF">G3563_30360</name>
</gene>
<proteinExistence type="predicted"/>
<evidence type="ECO:0000313" key="1">
    <source>
        <dbReference type="EMBL" id="NEU03220.1"/>
    </source>
</evidence>
<feature type="non-terminal residue" evidence="1">
    <location>
        <position position="77"/>
    </location>
</feature>
<organism evidence="1">
    <name type="scientific">Escherichia coli</name>
    <dbReference type="NCBI Taxonomy" id="562"/>
    <lineage>
        <taxon>Bacteria</taxon>
        <taxon>Pseudomonadati</taxon>
        <taxon>Pseudomonadota</taxon>
        <taxon>Gammaproteobacteria</taxon>
        <taxon>Enterobacterales</taxon>
        <taxon>Enterobacteriaceae</taxon>
        <taxon>Escherichia</taxon>
    </lineage>
</organism>
<feature type="non-terminal residue" evidence="1">
    <location>
        <position position="1"/>
    </location>
</feature>
<dbReference type="EMBL" id="JAAHTE010001006">
    <property type="protein sequence ID" value="NEU03220.1"/>
    <property type="molecule type" value="Genomic_DNA"/>
</dbReference>
<dbReference type="AlphaFoldDB" id="A0A6D1AF14"/>
<sequence>KNLNINKVTLPDIRKYIYKNKLGFYLTNQTKNLFNLLALIASILKIEIYKTKYSVLLDKIENNLDEIIQNEEFITFI</sequence>